<dbReference type="EMBL" id="KV417486">
    <property type="protein sequence ID" value="KZP32224.1"/>
    <property type="molecule type" value="Genomic_DNA"/>
</dbReference>
<evidence type="ECO:0000313" key="2">
    <source>
        <dbReference type="Proteomes" id="UP000076532"/>
    </source>
</evidence>
<dbReference type="Proteomes" id="UP000076532">
    <property type="component" value="Unassembled WGS sequence"/>
</dbReference>
<keyword evidence="2" id="KW-1185">Reference proteome</keyword>
<name>A0A166V0J4_9AGAM</name>
<dbReference type="AlphaFoldDB" id="A0A166V0J4"/>
<reference evidence="1 2" key="1">
    <citation type="journal article" date="2016" name="Mol. Biol. Evol.">
        <title>Comparative Genomics of Early-Diverging Mushroom-Forming Fungi Provides Insights into the Origins of Lignocellulose Decay Capabilities.</title>
        <authorList>
            <person name="Nagy L.G."/>
            <person name="Riley R."/>
            <person name="Tritt A."/>
            <person name="Adam C."/>
            <person name="Daum C."/>
            <person name="Floudas D."/>
            <person name="Sun H."/>
            <person name="Yadav J.S."/>
            <person name="Pangilinan J."/>
            <person name="Larsson K.H."/>
            <person name="Matsuura K."/>
            <person name="Barry K."/>
            <person name="Labutti K."/>
            <person name="Kuo R."/>
            <person name="Ohm R.A."/>
            <person name="Bhattacharya S.S."/>
            <person name="Shirouzu T."/>
            <person name="Yoshinaga Y."/>
            <person name="Martin F.M."/>
            <person name="Grigoriev I.V."/>
            <person name="Hibbett D.S."/>
        </authorList>
    </citation>
    <scope>NUCLEOTIDE SEQUENCE [LARGE SCALE GENOMIC DNA]</scope>
    <source>
        <strain evidence="1 2">CBS 109695</strain>
    </source>
</reference>
<accession>A0A166V0J4</accession>
<organism evidence="1 2">
    <name type="scientific">Athelia psychrophila</name>
    <dbReference type="NCBI Taxonomy" id="1759441"/>
    <lineage>
        <taxon>Eukaryota</taxon>
        <taxon>Fungi</taxon>
        <taxon>Dikarya</taxon>
        <taxon>Basidiomycota</taxon>
        <taxon>Agaricomycotina</taxon>
        <taxon>Agaricomycetes</taxon>
        <taxon>Agaricomycetidae</taxon>
        <taxon>Atheliales</taxon>
        <taxon>Atheliaceae</taxon>
        <taxon>Athelia</taxon>
    </lineage>
</organism>
<dbReference type="PANTHER" id="PTHR39473:SF1">
    <property type="entry name" value="DINB-LIKE DOMAIN-CONTAINING PROTEIN"/>
    <property type="match status" value="1"/>
</dbReference>
<proteinExistence type="predicted"/>
<dbReference type="PANTHER" id="PTHR39473">
    <property type="match status" value="1"/>
</dbReference>
<evidence type="ECO:0008006" key="3">
    <source>
        <dbReference type="Google" id="ProtNLM"/>
    </source>
</evidence>
<dbReference type="STRING" id="436010.A0A166V0J4"/>
<sequence length="184" mass="20588">MEDTPLTQLLAVATTILGQALELVENILVSDDQLTVQSKYLPGSAIGKHLRHARDHFLLLVDSVSSPAPHELSYDVRVRNTPMEANLTDARDALKVMITRLEEVVPTVTMTTPITLHAITPHMQTMQTTFGRELWFSSLHAVHHWSMVRVIAGEMNIKLHVDFGFAPSTLVYHSSRELKAKAKM</sequence>
<evidence type="ECO:0000313" key="1">
    <source>
        <dbReference type="EMBL" id="KZP32224.1"/>
    </source>
</evidence>
<dbReference type="OrthoDB" id="5564877at2759"/>
<gene>
    <name evidence="1" type="ORF">FIBSPDRAFT_848592</name>
</gene>
<protein>
    <recommendedName>
        <fullName evidence="3">DinB-like domain-containing protein</fullName>
    </recommendedName>
</protein>